<dbReference type="EMBL" id="CP022521">
    <property type="protein sequence ID" value="ASO22377.1"/>
    <property type="molecule type" value="Genomic_DNA"/>
</dbReference>
<protein>
    <submittedName>
        <fullName evidence="1">Uncharacterized protein</fullName>
    </submittedName>
</protein>
<proteinExistence type="predicted"/>
<sequence length="94" mass="10556">MTLTRRGWRPSRADHLVIYLEEVLTRVREPRRFALRELRDGIDGPVVSAWGLSMGARSVLRHPDGTLFATSGRAEDSVGLGTSAGRRIELVWLE</sequence>
<evidence type="ECO:0000313" key="2">
    <source>
        <dbReference type="Proteomes" id="UP000204221"/>
    </source>
</evidence>
<reference evidence="1 2" key="1">
    <citation type="submission" date="2017-07" db="EMBL/GenBank/DDBJ databases">
        <title>Complete genome sequence of Actinoalloteichus hoggarensis DSM 45943, type strain of Actinoalloteichus hoggarensis.</title>
        <authorList>
            <person name="Ruckert C."/>
            <person name="Nouioui I."/>
            <person name="Willmese J."/>
            <person name="van Wezel G."/>
            <person name="Klenk H.-P."/>
            <person name="Kalinowski J."/>
            <person name="Zotchev S.B."/>
        </authorList>
    </citation>
    <scope>NUCLEOTIDE SEQUENCE [LARGE SCALE GENOMIC DNA]</scope>
    <source>
        <strain evidence="1 2">DSM 45943</strain>
    </source>
</reference>
<accession>A0A221WAQ8</accession>
<organism evidence="1 2">
    <name type="scientific">Actinoalloteichus hoggarensis</name>
    <dbReference type="NCBI Taxonomy" id="1470176"/>
    <lineage>
        <taxon>Bacteria</taxon>
        <taxon>Bacillati</taxon>
        <taxon>Actinomycetota</taxon>
        <taxon>Actinomycetes</taxon>
        <taxon>Pseudonocardiales</taxon>
        <taxon>Pseudonocardiaceae</taxon>
        <taxon>Actinoalloteichus</taxon>
    </lineage>
</organism>
<evidence type="ECO:0000313" key="1">
    <source>
        <dbReference type="EMBL" id="ASO22377.1"/>
    </source>
</evidence>
<dbReference type="OrthoDB" id="3698000at2"/>
<name>A0A221WAQ8_9PSEU</name>
<dbReference type="KEGG" id="ahg:AHOG_23855"/>
<dbReference type="Proteomes" id="UP000204221">
    <property type="component" value="Chromosome"/>
</dbReference>
<dbReference type="RefSeq" id="WP_093943345.1">
    <property type="nucleotide sequence ID" value="NZ_CP022521.1"/>
</dbReference>
<gene>
    <name evidence="1" type="ORF">AHOG_23855</name>
</gene>
<keyword evidence="2" id="KW-1185">Reference proteome</keyword>
<dbReference type="AlphaFoldDB" id="A0A221WAQ8"/>